<protein>
    <submittedName>
        <fullName evidence="1">Uncharacterized protein</fullName>
    </submittedName>
</protein>
<organism evidence="1 2">
    <name type="scientific">Bacillus carboniphilus</name>
    <dbReference type="NCBI Taxonomy" id="86663"/>
    <lineage>
        <taxon>Bacteria</taxon>
        <taxon>Bacillati</taxon>
        <taxon>Bacillota</taxon>
        <taxon>Bacilli</taxon>
        <taxon>Bacillales</taxon>
        <taxon>Bacillaceae</taxon>
        <taxon>Bacillus</taxon>
    </lineage>
</organism>
<dbReference type="EMBL" id="BAAADJ010000017">
    <property type="protein sequence ID" value="GAA0326585.1"/>
    <property type="molecule type" value="Genomic_DNA"/>
</dbReference>
<name>A0ABN0W674_9BACI</name>
<comment type="caution">
    <text evidence="1">The sequence shown here is derived from an EMBL/GenBank/DDBJ whole genome shotgun (WGS) entry which is preliminary data.</text>
</comment>
<accession>A0ABN0W674</accession>
<reference evidence="1 2" key="1">
    <citation type="journal article" date="2019" name="Int. J. Syst. Evol. Microbiol.">
        <title>The Global Catalogue of Microorganisms (GCM) 10K type strain sequencing project: providing services to taxonomists for standard genome sequencing and annotation.</title>
        <authorList>
            <consortium name="The Broad Institute Genomics Platform"/>
            <consortium name="The Broad Institute Genome Sequencing Center for Infectious Disease"/>
            <person name="Wu L."/>
            <person name="Ma J."/>
        </authorList>
    </citation>
    <scope>NUCLEOTIDE SEQUENCE [LARGE SCALE GENOMIC DNA]</scope>
    <source>
        <strain evidence="1 2">JCM 9731</strain>
    </source>
</reference>
<evidence type="ECO:0000313" key="2">
    <source>
        <dbReference type="Proteomes" id="UP001500782"/>
    </source>
</evidence>
<gene>
    <name evidence="1" type="ORF">GCM10008967_16400</name>
</gene>
<evidence type="ECO:0000313" key="1">
    <source>
        <dbReference type="EMBL" id="GAA0326585.1"/>
    </source>
</evidence>
<proteinExistence type="predicted"/>
<keyword evidence="2" id="KW-1185">Reference proteome</keyword>
<dbReference type="RefSeq" id="WP_343798053.1">
    <property type="nucleotide sequence ID" value="NZ_BAAADJ010000017.1"/>
</dbReference>
<sequence length="187" mass="21772">MKEIYILFTDPETWIAKSIRLFTKAEYNHVSIVLSNDLKEMYSFGRKKLNNPLSGGFVQEHPKQGIFARKPHIRCLLCSLTVTDQQFEVINKYVQEMKENADAFKYNYFGILGIVLNIAIDHDQRYFCSQFVAFILEQAGIHQFGKPHALIAPHEIQNLPFLTPIYEGNLHEYYEVQYKAPYFLSGI</sequence>
<dbReference type="Proteomes" id="UP001500782">
    <property type="component" value="Unassembled WGS sequence"/>
</dbReference>
<dbReference type="InterPro" id="IPR038765">
    <property type="entry name" value="Papain-like_cys_pep_sf"/>
</dbReference>
<dbReference type="SUPFAM" id="SSF54001">
    <property type="entry name" value="Cysteine proteinases"/>
    <property type="match status" value="1"/>
</dbReference>
<dbReference type="Gene3D" id="3.90.1720.10">
    <property type="entry name" value="endopeptidase domain like (from Nostoc punctiforme)"/>
    <property type="match status" value="1"/>
</dbReference>